<evidence type="ECO:0000256" key="3">
    <source>
        <dbReference type="ARBA" id="ARBA00022676"/>
    </source>
</evidence>
<keyword evidence="3 10" id="KW-0328">Glycosyltransferase</keyword>
<gene>
    <name evidence="10" type="ordered locus">SGRA_1477</name>
</gene>
<evidence type="ECO:0000259" key="9">
    <source>
        <dbReference type="Pfam" id="PF13231"/>
    </source>
</evidence>
<protein>
    <submittedName>
        <fullName evidence="10">Dolichyl-phosphate-mannose-protein mannosyltransferase family protein</fullName>
    </submittedName>
</protein>
<organism evidence="10 11">
    <name type="scientific">Saprospira grandis (strain Lewin)</name>
    <dbReference type="NCBI Taxonomy" id="984262"/>
    <lineage>
        <taxon>Bacteria</taxon>
        <taxon>Pseudomonadati</taxon>
        <taxon>Bacteroidota</taxon>
        <taxon>Saprospiria</taxon>
        <taxon>Saprospirales</taxon>
        <taxon>Saprospiraceae</taxon>
        <taxon>Saprospira</taxon>
    </lineage>
</organism>
<dbReference type="InterPro" id="IPR050297">
    <property type="entry name" value="LipidA_mod_glycosyltrf_83"/>
</dbReference>
<dbReference type="GO" id="GO:0016763">
    <property type="term" value="F:pentosyltransferase activity"/>
    <property type="evidence" value="ECO:0007669"/>
    <property type="project" value="TreeGrafter"/>
</dbReference>
<keyword evidence="7 8" id="KW-0472">Membrane</keyword>
<feature type="transmembrane region" description="Helical" evidence="8">
    <location>
        <begin position="290"/>
        <end position="309"/>
    </location>
</feature>
<name>H6L7Z1_SAPGL</name>
<feature type="transmembrane region" description="Helical" evidence="8">
    <location>
        <begin position="63"/>
        <end position="82"/>
    </location>
</feature>
<dbReference type="InterPro" id="IPR038731">
    <property type="entry name" value="RgtA/B/C-like"/>
</dbReference>
<evidence type="ECO:0000256" key="7">
    <source>
        <dbReference type="ARBA" id="ARBA00023136"/>
    </source>
</evidence>
<evidence type="ECO:0000256" key="6">
    <source>
        <dbReference type="ARBA" id="ARBA00022989"/>
    </source>
</evidence>
<keyword evidence="5 8" id="KW-0812">Transmembrane</keyword>
<evidence type="ECO:0000256" key="4">
    <source>
        <dbReference type="ARBA" id="ARBA00022679"/>
    </source>
</evidence>
<evidence type="ECO:0000256" key="5">
    <source>
        <dbReference type="ARBA" id="ARBA00022692"/>
    </source>
</evidence>
<proteinExistence type="predicted"/>
<dbReference type="RefSeq" id="WP_015691848.1">
    <property type="nucleotide sequence ID" value="NC_016940.1"/>
</dbReference>
<dbReference type="OrthoDB" id="9178203at2"/>
<dbReference type="KEGG" id="sgn:SGRA_1477"/>
<feature type="transmembrane region" description="Helical" evidence="8">
    <location>
        <begin position="315"/>
        <end position="335"/>
    </location>
</feature>
<sequence>MQPTAYKWAWPALALAYVLGLFMVTIMDVDSAQYASISQEMLQSGEWLQVHHKGKDYLDKPPLLFWSSALFYAIFGVSQWAFRLPSVLSSIMGFWATYQLGKELYNKQTGQLAALILASTQAWLMFNHDVRTDTLISNFSILAIWQLVKYVNGAQLKHLFWGFVAVGFAMMAKGPLGAVVPGAAIGCYLLGQKNWKMLFRWQWLLGAPIVLLVLAPMLYGLYLQFPDWEGIYFFFWKQSFGRITGENEWANDSGKFFFVHTFLWSFLPWSALALWAMLRRLQEFWQGKKVELLTLGGFVLPFIALSFSRYKLPHYIFPMYGMMAVLVAHQLMNLAKSSKSWVWPLALGQSIVLHTAALAFLALLMGWAFPGAPIWLVVLLILAALASFIPYFKFKQQRPMQLVLPAVFAMAIVNVGMNAHVYQALLPYQSGSEAAHYLVQEGLAEQNVGVYDFSQHSFDFYLGKVAKVFDSPKDIETAAGQAEWIILIRGKSLAELDKAGIRYEKIKHFDHFHVTRLTAKFLNPASRAEQLEDVYLIKVTGVVG</sequence>
<evidence type="ECO:0000256" key="1">
    <source>
        <dbReference type="ARBA" id="ARBA00004651"/>
    </source>
</evidence>
<evidence type="ECO:0000313" key="11">
    <source>
        <dbReference type="Proteomes" id="UP000007519"/>
    </source>
</evidence>
<keyword evidence="6 8" id="KW-1133">Transmembrane helix</keyword>
<dbReference type="STRING" id="984262.SGRA_1477"/>
<dbReference type="EMBL" id="CP002831">
    <property type="protein sequence ID" value="AFC24212.1"/>
    <property type="molecule type" value="Genomic_DNA"/>
</dbReference>
<evidence type="ECO:0000256" key="8">
    <source>
        <dbReference type="SAM" id="Phobius"/>
    </source>
</evidence>
<dbReference type="GO" id="GO:0009103">
    <property type="term" value="P:lipopolysaccharide biosynthetic process"/>
    <property type="evidence" value="ECO:0007669"/>
    <property type="project" value="UniProtKB-ARBA"/>
</dbReference>
<feature type="transmembrane region" description="Helical" evidence="8">
    <location>
        <begin position="12"/>
        <end position="29"/>
    </location>
</feature>
<dbReference type="eggNOG" id="COG1807">
    <property type="taxonomic scope" value="Bacteria"/>
</dbReference>
<keyword evidence="11" id="KW-1185">Reference proteome</keyword>
<reference evidence="10 11" key="1">
    <citation type="journal article" date="2012" name="Stand. Genomic Sci.">
        <title>Complete genome sequencing and analysis of Saprospira grandis str. Lewin, a predatory marine bacterium.</title>
        <authorList>
            <person name="Saw J.H."/>
            <person name="Yuryev A."/>
            <person name="Kanbe M."/>
            <person name="Hou S."/>
            <person name="Young A.G."/>
            <person name="Aizawa S."/>
            <person name="Alam M."/>
        </authorList>
    </citation>
    <scope>NUCLEOTIDE SEQUENCE [LARGE SCALE GENOMIC DNA]</scope>
    <source>
        <strain evidence="10 11">Lewin</strain>
    </source>
</reference>
<feature type="transmembrane region" description="Helical" evidence="8">
    <location>
        <begin position="374"/>
        <end position="392"/>
    </location>
</feature>
<feature type="transmembrane region" description="Helical" evidence="8">
    <location>
        <begin position="203"/>
        <end position="225"/>
    </location>
</feature>
<keyword evidence="2" id="KW-1003">Cell membrane</keyword>
<dbReference type="HOGENOM" id="CLU_500458_0_0_10"/>
<dbReference type="PANTHER" id="PTHR33908">
    <property type="entry name" value="MANNOSYLTRANSFERASE YKCB-RELATED"/>
    <property type="match status" value="1"/>
</dbReference>
<feature type="transmembrane region" description="Helical" evidence="8">
    <location>
        <begin position="342"/>
        <end position="368"/>
    </location>
</feature>
<dbReference type="PANTHER" id="PTHR33908:SF3">
    <property type="entry name" value="UNDECAPRENYL PHOSPHATE-ALPHA-4-AMINO-4-DEOXY-L-ARABINOSE ARABINOSYL TRANSFERASE"/>
    <property type="match status" value="1"/>
</dbReference>
<feature type="transmembrane region" description="Helical" evidence="8">
    <location>
        <begin position="159"/>
        <end position="191"/>
    </location>
</feature>
<dbReference type="AlphaFoldDB" id="H6L7Z1"/>
<dbReference type="Proteomes" id="UP000007519">
    <property type="component" value="Chromosome"/>
</dbReference>
<feature type="domain" description="Glycosyltransferase RgtA/B/C/D-like" evidence="9">
    <location>
        <begin position="59"/>
        <end position="219"/>
    </location>
</feature>
<dbReference type="GO" id="GO:0005886">
    <property type="term" value="C:plasma membrane"/>
    <property type="evidence" value="ECO:0007669"/>
    <property type="project" value="UniProtKB-SubCell"/>
</dbReference>
<feature type="transmembrane region" description="Helical" evidence="8">
    <location>
        <begin position="257"/>
        <end position="278"/>
    </location>
</feature>
<evidence type="ECO:0000313" key="10">
    <source>
        <dbReference type="EMBL" id="AFC24212.1"/>
    </source>
</evidence>
<dbReference type="GO" id="GO:0010041">
    <property type="term" value="P:response to iron(III) ion"/>
    <property type="evidence" value="ECO:0007669"/>
    <property type="project" value="TreeGrafter"/>
</dbReference>
<feature type="transmembrane region" description="Helical" evidence="8">
    <location>
        <begin position="404"/>
        <end position="422"/>
    </location>
</feature>
<evidence type="ECO:0000256" key="2">
    <source>
        <dbReference type="ARBA" id="ARBA00022475"/>
    </source>
</evidence>
<dbReference type="Pfam" id="PF13231">
    <property type="entry name" value="PMT_2"/>
    <property type="match status" value="1"/>
</dbReference>
<accession>H6L7Z1</accession>
<keyword evidence="4" id="KW-0808">Transferase</keyword>
<comment type="subcellular location">
    <subcellularLocation>
        <location evidence="1">Cell membrane</location>
        <topology evidence="1">Multi-pass membrane protein</topology>
    </subcellularLocation>
</comment>